<dbReference type="RefSeq" id="WP_069193319.1">
    <property type="nucleotide sequence ID" value="NZ_RLII01000003.1"/>
</dbReference>
<protein>
    <recommendedName>
        <fullName evidence="1">bis(5'-nucleosyl)-tetraphosphatase (symmetrical)</fullName>
        <ecNumber evidence="1">3.6.1.41</ecNumber>
    </recommendedName>
</protein>
<accession>A0A4Q0I6J9</accession>
<evidence type="ECO:0000256" key="2">
    <source>
        <dbReference type="ARBA" id="ARBA00022723"/>
    </source>
</evidence>
<evidence type="ECO:0000313" key="8">
    <source>
        <dbReference type="EMBL" id="RXE60016.1"/>
    </source>
</evidence>
<dbReference type="EC" id="3.6.1.41" evidence="1"/>
<keyword evidence="5" id="KW-0408">Iron</keyword>
<keyword evidence="2" id="KW-0479">Metal-binding</keyword>
<dbReference type="InterPro" id="IPR003607">
    <property type="entry name" value="HD/PDEase_dom"/>
</dbReference>
<dbReference type="GO" id="GO:0008803">
    <property type="term" value="F:bis(5'-nucleosyl)-tetraphosphatase (symmetrical) activity"/>
    <property type="evidence" value="ECO:0007669"/>
    <property type="project" value="UniProtKB-EC"/>
</dbReference>
<sequence>MTIEEMKKKLEEVLSLKRFKHSLGVMDTAVSLAKEYGVNEEKAAIAGLLHDCAREIKGQALFELCEKYHINVDYITLAQPELLHGPLGAVLAAKEYGVEDEDIIRAIDCHTTGKENMTLLDKIVFIADYIEPGRRFTRLDEVRELAYRDLDRSILTSLDNTIRHIMNRGVFIHPDTIGARNFIIKEKMP</sequence>
<gene>
    <name evidence="8" type="ORF">EFD62_04480</name>
</gene>
<evidence type="ECO:0000313" key="9">
    <source>
        <dbReference type="Proteomes" id="UP000289166"/>
    </source>
</evidence>
<evidence type="ECO:0000256" key="1">
    <source>
        <dbReference type="ARBA" id="ARBA00012506"/>
    </source>
</evidence>
<dbReference type="GO" id="GO:0046872">
    <property type="term" value="F:metal ion binding"/>
    <property type="evidence" value="ECO:0007669"/>
    <property type="project" value="UniProtKB-KW"/>
</dbReference>
<dbReference type="NCBIfam" id="TIGR00488">
    <property type="entry name" value="bis(5'-nucleosyl)-tetraphosphatase (symmetrical) YqeK"/>
    <property type="match status" value="1"/>
</dbReference>
<keyword evidence="4" id="KW-0378">Hydrolase</keyword>
<name>A0A4Q0I6J9_9FIRM</name>
<keyword evidence="3" id="KW-0547">Nucleotide-binding</keyword>
<dbReference type="AlphaFoldDB" id="A0A4Q0I6J9"/>
<evidence type="ECO:0000256" key="3">
    <source>
        <dbReference type="ARBA" id="ARBA00022741"/>
    </source>
</evidence>
<dbReference type="InterPro" id="IPR051094">
    <property type="entry name" value="Diverse_Catalytic_Enzymes"/>
</dbReference>
<dbReference type="Gene3D" id="1.10.3210.10">
    <property type="entry name" value="Hypothetical protein af1432"/>
    <property type="match status" value="1"/>
</dbReference>
<dbReference type="SMART" id="SM00471">
    <property type="entry name" value="HDc"/>
    <property type="match status" value="1"/>
</dbReference>
<dbReference type="Proteomes" id="UP000289166">
    <property type="component" value="Unassembled WGS sequence"/>
</dbReference>
<feature type="domain" description="HD" evidence="7">
    <location>
        <begin position="18"/>
        <end position="133"/>
    </location>
</feature>
<dbReference type="GO" id="GO:0000166">
    <property type="term" value="F:nucleotide binding"/>
    <property type="evidence" value="ECO:0007669"/>
    <property type="project" value="UniProtKB-KW"/>
</dbReference>
<comment type="catalytic activity">
    <reaction evidence="6">
        <text>P(1),P(4)-bis(5'-adenosyl) tetraphosphate + H2O = 2 ADP + 2 H(+)</text>
        <dbReference type="Rhea" id="RHEA:24252"/>
        <dbReference type="ChEBI" id="CHEBI:15377"/>
        <dbReference type="ChEBI" id="CHEBI:15378"/>
        <dbReference type="ChEBI" id="CHEBI:58141"/>
        <dbReference type="ChEBI" id="CHEBI:456216"/>
        <dbReference type="EC" id="3.6.1.41"/>
    </reaction>
</comment>
<dbReference type="PANTHER" id="PTHR35795:SF1">
    <property type="entry name" value="BIS(5'-NUCLEOSYL)-TETRAPHOSPHATASE, SYMMETRICAL"/>
    <property type="match status" value="1"/>
</dbReference>
<dbReference type="CDD" id="cd00077">
    <property type="entry name" value="HDc"/>
    <property type="match status" value="1"/>
</dbReference>
<keyword evidence="9" id="KW-1185">Reference proteome</keyword>
<evidence type="ECO:0000259" key="7">
    <source>
        <dbReference type="PROSITE" id="PS51831"/>
    </source>
</evidence>
<dbReference type="EMBL" id="RLII01000003">
    <property type="protein sequence ID" value="RXE60016.1"/>
    <property type="molecule type" value="Genomic_DNA"/>
</dbReference>
<dbReference type="InterPro" id="IPR006675">
    <property type="entry name" value="HDIG_dom"/>
</dbReference>
<dbReference type="NCBIfam" id="TIGR00277">
    <property type="entry name" value="HDIG"/>
    <property type="match status" value="1"/>
</dbReference>
<dbReference type="PROSITE" id="PS51831">
    <property type="entry name" value="HD"/>
    <property type="match status" value="1"/>
</dbReference>
<proteinExistence type="predicted"/>
<dbReference type="Pfam" id="PF01966">
    <property type="entry name" value="HD"/>
    <property type="match status" value="1"/>
</dbReference>
<dbReference type="SUPFAM" id="SSF109604">
    <property type="entry name" value="HD-domain/PDEase-like"/>
    <property type="match status" value="1"/>
</dbReference>
<dbReference type="PANTHER" id="PTHR35795">
    <property type="entry name" value="SLR1885 PROTEIN"/>
    <property type="match status" value="1"/>
</dbReference>
<comment type="caution">
    <text evidence="8">The sequence shown here is derived from an EMBL/GenBank/DDBJ whole genome shotgun (WGS) entry which is preliminary data.</text>
</comment>
<dbReference type="InterPro" id="IPR006674">
    <property type="entry name" value="HD_domain"/>
</dbReference>
<dbReference type="InterPro" id="IPR005249">
    <property type="entry name" value="YqeK"/>
</dbReference>
<evidence type="ECO:0000256" key="5">
    <source>
        <dbReference type="ARBA" id="ARBA00023004"/>
    </source>
</evidence>
<evidence type="ECO:0000256" key="4">
    <source>
        <dbReference type="ARBA" id="ARBA00022801"/>
    </source>
</evidence>
<dbReference type="OrthoDB" id="5295945at2"/>
<organism evidence="8 9">
    <name type="scientific">Acetivibrio mesophilus</name>
    <dbReference type="NCBI Taxonomy" id="2487273"/>
    <lineage>
        <taxon>Bacteria</taxon>
        <taxon>Bacillati</taxon>
        <taxon>Bacillota</taxon>
        <taxon>Clostridia</taxon>
        <taxon>Eubacteriales</taxon>
        <taxon>Oscillospiraceae</taxon>
        <taxon>Acetivibrio</taxon>
    </lineage>
</organism>
<evidence type="ECO:0000256" key="6">
    <source>
        <dbReference type="ARBA" id="ARBA00049417"/>
    </source>
</evidence>
<reference evidence="9" key="1">
    <citation type="submission" date="2018-11" db="EMBL/GenBank/DDBJ databases">
        <title>Genome sequencing of a novel mesophilic and cellulolytic organism within the genus Hungateiclostridium.</title>
        <authorList>
            <person name="Rettenmaier R."/>
            <person name="Liebl W."/>
            <person name="Zverlov V."/>
        </authorList>
    </citation>
    <scope>NUCLEOTIDE SEQUENCE [LARGE SCALE GENOMIC DNA]</scope>
    <source>
        <strain evidence="9">N2K1</strain>
    </source>
</reference>